<protein>
    <recommendedName>
        <fullName evidence="5">Pilus assembly protein</fullName>
    </recommendedName>
</protein>
<evidence type="ECO:0000313" key="3">
    <source>
        <dbReference type="EMBL" id="GGG81038.1"/>
    </source>
</evidence>
<keyword evidence="2" id="KW-1133">Transmembrane helix</keyword>
<sequence>MTFDKLKAGLRRFGKNQEGYVTLEVAIMLPMLFMLFAASWVYFDVFNQQGINQKANYVIGDMVSRETDPLDSDYLDNAFSMFGLLTLNPVVVDERDGTYPANLRISVVEYNDRSKKYRILWSVGRGDVEPLGKNDGQDYADKLPVMANKEQVIMVETWDKYNPIFSVGLDPFVIRTYSFTRPRYAPQILYDLQKENNGWGNGDQDAPGNSQCKNNAENAVDC</sequence>
<dbReference type="AlphaFoldDB" id="A0A8J2ZMP7"/>
<dbReference type="EMBL" id="BMJV01000007">
    <property type="protein sequence ID" value="GGG81038.1"/>
    <property type="molecule type" value="Genomic_DNA"/>
</dbReference>
<name>A0A8J2ZMP7_9RHOB</name>
<accession>A0A8J2ZMP7</accession>
<keyword evidence="4" id="KW-1185">Reference proteome</keyword>
<feature type="compositionally biased region" description="Polar residues" evidence="1">
    <location>
        <begin position="207"/>
        <end position="222"/>
    </location>
</feature>
<evidence type="ECO:0000313" key="4">
    <source>
        <dbReference type="Proteomes" id="UP000617145"/>
    </source>
</evidence>
<reference evidence="3" key="1">
    <citation type="journal article" date="2014" name="Int. J. Syst. Evol. Microbiol.">
        <title>Complete genome sequence of Corynebacterium casei LMG S-19264T (=DSM 44701T), isolated from a smear-ripened cheese.</title>
        <authorList>
            <consortium name="US DOE Joint Genome Institute (JGI-PGF)"/>
            <person name="Walter F."/>
            <person name="Albersmeier A."/>
            <person name="Kalinowski J."/>
            <person name="Ruckert C."/>
        </authorList>
    </citation>
    <scope>NUCLEOTIDE SEQUENCE</scope>
    <source>
        <strain evidence="3">CGMCC 1.15762</strain>
    </source>
</reference>
<reference evidence="3" key="2">
    <citation type="submission" date="2020-09" db="EMBL/GenBank/DDBJ databases">
        <authorList>
            <person name="Sun Q."/>
            <person name="Zhou Y."/>
        </authorList>
    </citation>
    <scope>NUCLEOTIDE SEQUENCE</scope>
    <source>
        <strain evidence="3">CGMCC 1.15762</strain>
    </source>
</reference>
<comment type="caution">
    <text evidence="3">The sequence shown here is derived from an EMBL/GenBank/DDBJ whole genome shotgun (WGS) entry which is preliminary data.</text>
</comment>
<gene>
    <name evidence="3" type="ORF">GCM10011415_33150</name>
</gene>
<evidence type="ECO:0000256" key="2">
    <source>
        <dbReference type="SAM" id="Phobius"/>
    </source>
</evidence>
<evidence type="ECO:0000256" key="1">
    <source>
        <dbReference type="SAM" id="MobiDB-lite"/>
    </source>
</evidence>
<dbReference type="RefSeq" id="WP_188791358.1">
    <property type="nucleotide sequence ID" value="NZ_BMJV01000007.1"/>
</dbReference>
<organism evidence="3 4">
    <name type="scientific">Salipiger pallidus</name>
    <dbReference type="NCBI Taxonomy" id="1775170"/>
    <lineage>
        <taxon>Bacteria</taxon>
        <taxon>Pseudomonadati</taxon>
        <taxon>Pseudomonadota</taxon>
        <taxon>Alphaproteobacteria</taxon>
        <taxon>Rhodobacterales</taxon>
        <taxon>Roseobacteraceae</taxon>
        <taxon>Salipiger</taxon>
    </lineage>
</organism>
<evidence type="ECO:0008006" key="5">
    <source>
        <dbReference type="Google" id="ProtNLM"/>
    </source>
</evidence>
<feature type="region of interest" description="Disordered" evidence="1">
    <location>
        <begin position="199"/>
        <end position="222"/>
    </location>
</feature>
<keyword evidence="2" id="KW-0472">Membrane</keyword>
<dbReference type="Proteomes" id="UP000617145">
    <property type="component" value="Unassembled WGS sequence"/>
</dbReference>
<feature type="transmembrane region" description="Helical" evidence="2">
    <location>
        <begin position="21"/>
        <end position="43"/>
    </location>
</feature>
<proteinExistence type="predicted"/>
<keyword evidence="2" id="KW-0812">Transmembrane</keyword>